<feature type="transmembrane region" description="Helical" evidence="11">
    <location>
        <begin position="21"/>
        <end position="46"/>
    </location>
</feature>
<evidence type="ECO:0000313" key="15">
    <source>
        <dbReference type="Proteomes" id="UP000027142"/>
    </source>
</evidence>
<dbReference type="EMBL" id="CP003923">
    <property type="protein sequence ID" value="AIC95598.1"/>
    <property type="molecule type" value="Genomic_DNA"/>
</dbReference>
<dbReference type="eggNOG" id="COG2177">
    <property type="taxonomic scope" value="Bacteria"/>
</dbReference>
<dbReference type="InterPro" id="IPR058204">
    <property type="entry name" value="FtsX_firmicutes-type"/>
</dbReference>
<dbReference type="HOGENOM" id="CLU_073546_2_2_9"/>
<evidence type="ECO:0000256" key="11">
    <source>
        <dbReference type="SAM" id="Phobius"/>
    </source>
</evidence>
<proteinExistence type="inferred from homology"/>
<dbReference type="Proteomes" id="UP000027142">
    <property type="component" value="Chromosome"/>
</dbReference>
<evidence type="ECO:0000256" key="4">
    <source>
        <dbReference type="ARBA" id="ARBA00022475"/>
    </source>
</evidence>
<evidence type="ECO:0000256" key="3">
    <source>
        <dbReference type="ARBA" id="ARBA00021907"/>
    </source>
</evidence>
<dbReference type="PANTHER" id="PTHR47755:SF1">
    <property type="entry name" value="CELL DIVISION PROTEIN FTSX"/>
    <property type="match status" value="1"/>
</dbReference>
<comment type="similarity">
    <text evidence="2 10">Belongs to the ABC-4 integral membrane protein family. FtsX subfamily.</text>
</comment>
<dbReference type="GO" id="GO:0051301">
    <property type="term" value="P:cell division"/>
    <property type="evidence" value="ECO:0007669"/>
    <property type="project" value="UniProtKB-KW"/>
</dbReference>
<dbReference type="GO" id="GO:0005886">
    <property type="term" value="C:plasma membrane"/>
    <property type="evidence" value="ECO:0007669"/>
    <property type="project" value="UniProtKB-SubCell"/>
</dbReference>
<dbReference type="AlphaFoldDB" id="A0A060M4Y6"/>
<keyword evidence="4 10" id="KW-1003">Cell membrane</keyword>
<reference evidence="14 15" key="1">
    <citation type="journal article" date="2014" name="Gene">
        <title>A comparative genomic analysis of the alkalitolerant soil bacterium Bacillus lehensis G1.</title>
        <authorList>
            <person name="Noor Y.M."/>
            <person name="Samsulrizal N.H."/>
            <person name="Jema'on N.A."/>
            <person name="Low K.O."/>
            <person name="Ramli A.N."/>
            <person name="Alias N.I."/>
            <person name="Damis S.I."/>
            <person name="Fuzi S.F."/>
            <person name="Isa M.N."/>
            <person name="Murad A.M."/>
            <person name="Raih M.F."/>
            <person name="Bakar F.D."/>
            <person name="Najimudin N."/>
            <person name="Mahadi N.M."/>
            <person name="Illias R.M."/>
        </authorList>
    </citation>
    <scope>NUCLEOTIDE SEQUENCE [LARGE SCALE GENOMIC DNA]</scope>
    <source>
        <strain evidence="14 15">G1</strain>
    </source>
</reference>
<dbReference type="Pfam" id="PF18075">
    <property type="entry name" value="FtsX_ECD"/>
    <property type="match status" value="1"/>
</dbReference>
<dbReference type="PATRIC" id="fig|1246626.3.peg.3026"/>
<dbReference type="InterPro" id="IPR040690">
    <property type="entry name" value="FtsX_ECD"/>
</dbReference>
<evidence type="ECO:0000259" key="13">
    <source>
        <dbReference type="Pfam" id="PF18075"/>
    </source>
</evidence>
<sequence length="296" mass="32945">MKFNAPKRHLREGFKNIGRSGWMTFASISAVTVMLVIVGFFMIVFFNGNHIASTIEENVEIRAFIERGTDEAEITELMEEVETEYDVAEVEFIDKEEGLENLIASTGGEDYWGSLRDDNPLRDALRIIATTPQYTEEIAESIGDHPYIGRVSYGEEIISDLFTITNTGRIAGAIVIGALLFTAMFLISNTIKLTILARKNEIQIMKLVGAKDSFVRWPFLIEGMLLGLLGSIIPILLISFGYTYLYNESASFLQGVPYELLAPNLLIIQLSSLLVILGLGVGIWGSVMSVRKFLKV</sequence>
<dbReference type="InterPro" id="IPR003838">
    <property type="entry name" value="ABC3_permease_C"/>
</dbReference>
<dbReference type="NCBIfam" id="NF038347">
    <property type="entry name" value="FtsX_Gpos"/>
    <property type="match status" value="1"/>
</dbReference>
<feature type="transmembrane region" description="Helical" evidence="11">
    <location>
        <begin position="265"/>
        <end position="287"/>
    </location>
</feature>
<feature type="transmembrane region" description="Helical" evidence="11">
    <location>
        <begin position="217"/>
        <end position="245"/>
    </location>
</feature>
<feature type="domain" description="ABC3 transporter permease C-terminal" evidence="12">
    <location>
        <begin position="174"/>
        <end position="282"/>
    </location>
</feature>
<name>A0A060M4Y6_9BACI</name>
<evidence type="ECO:0000256" key="6">
    <source>
        <dbReference type="ARBA" id="ARBA00022692"/>
    </source>
</evidence>
<accession>A0A060M4Y6</accession>
<dbReference type="RefSeq" id="WP_038482658.1">
    <property type="nucleotide sequence ID" value="NZ_CP003923.1"/>
</dbReference>
<evidence type="ECO:0000256" key="1">
    <source>
        <dbReference type="ARBA" id="ARBA00004651"/>
    </source>
</evidence>
<dbReference type="KEGG" id="ble:BleG1_3034"/>
<keyword evidence="6 11" id="KW-0812">Transmembrane</keyword>
<evidence type="ECO:0000313" key="14">
    <source>
        <dbReference type="EMBL" id="AIC95598.1"/>
    </source>
</evidence>
<keyword evidence="8 10" id="KW-0472">Membrane</keyword>
<dbReference type="OrthoDB" id="9812531at2"/>
<keyword evidence="7 11" id="KW-1133">Transmembrane helix</keyword>
<dbReference type="STRING" id="1246626.BleG1_3034"/>
<feature type="transmembrane region" description="Helical" evidence="11">
    <location>
        <begin position="170"/>
        <end position="196"/>
    </location>
</feature>
<keyword evidence="15" id="KW-1185">Reference proteome</keyword>
<dbReference type="InterPro" id="IPR002229">
    <property type="entry name" value="RhesusRHD"/>
</dbReference>
<evidence type="ECO:0000256" key="10">
    <source>
        <dbReference type="PIRNR" id="PIRNR003097"/>
    </source>
</evidence>
<dbReference type="PRINTS" id="PR00342">
    <property type="entry name" value="RHESUSRHD"/>
</dbReference>
<keyword evidence="9 10" id="KW-0131">Cell cycle</keyword>
<protein>
    <recommendedName>
        <fullName evidence="3 10">Cell division protein FtsX</fullName>
    </recommendedName>
</protein>
<evidence type="ECO:0000256" key="9">
    <source>
        <dbReference type="ARBA" id="ARBA00023306"/>
    </source>
</evidence>
<comment type="function">
    <text evidence="10">Part of the ABC transporter FtsEX involved in asymmetric cellular division facilitating the initiation of sporulation.</text>
</comment>
<evidence type="ECO:0000256" key="7">
    <source>
        <dbReference type="ARBA" id="ARBA00022989"/>
    </source>
</evidence>
<dbReference type="PANTHER" id="PTHR47755">
    <property type="entry name" value="CELL DIVISION PROTEIN FTSX"/>
    <property type="match status" value="1"/>
</dbReference>
<keyword evidence="5 10" id="KW-0132">Cell division</keyword>
<evidence type="ECO:0000256" key="8">
    <source>
        <dbReference type="ARBA" id="ARBA00023136"/>
    </source>
</evidence>
<evidence type="ECO:0000256" key="2">
    <source>
        <dbReference type="ARBA" id="ARBA00007379"/>
    </source>
</evidence>
<evidence type="ECO:0000259" key="12">
    <source>
        <dbReference type="Pfam" id="PF02687"/>
    </source>
</evidence>
<dbReference type="Gene3D" id="3.30.70.3040">
    <property type="match status" value="1"/>
</dbReference>
<evidence type="ECO:0000256" key="5">
    <source>
        <dbReference type="ARBA" id="ARBA00022618"/>
    </source>
</evidence>
<gene>
    <name evidence="14" type="ORF">BleG1_3034</name>
</gene>
<comment type="subcellular location">
    <subcellularLocation>
        <location evidence="1">Cell membrane</location>
        <topology evidence="1">Multi-pass membrane protein</topology>
    </subcellularLocation>
</comment>
<organism evidence="14 15">
    <name type="scientific">Shouchella lehensis G1</name>
    <dbReference type="NCBI Taxonomy" id="1246626"/>
    <lineage>
        <taxon>Bacteria</taxon>
        <taxon>Bacillati</taxon>
        <taxon>Bacillota</taxon>
        <taxon>Bacilli</taxon>
        <taxon>Bacillales</taxon>
        <taxon>Bacillaceae</taxon>
        <taxon>Shouchella</taxon>
    </lineage>
</organism>
<feature type="domain" description="FtsX extracellular" evidence="13">
    <location>
        <begin position="59"/>
        <end position="151"/>
    </location>
</feature>
<dbReference type="PIRSF" id="PIRSF003097">
    <property type="entry name" value="FtsX"/>
    <property type="match status" value="1"/>
</dbReference>
<dbReference type="Pfam" id="PF02687">
    <property type="entry name" value="FtsX"/>
    <property type="match status" value="1"/>
</dbReference>
<dbReference type="InterPro" id="IPR004513">
    <property type="entry name" value="FtsX"/>
</dbReference>